<dbReference type="KEGG" id="aaf:AURANDRAFT_27130"/>
<reference evidence="18 19" key="1">
    <citation type="journal article" date="2011" name="Proc. Natl. Acad. Sci. U.S.A.">
        <title>Niche of harmful alga Aureococcus anophagefferens revealed through ecogenomics.</title>
        <authorList>
            <person name="Gobler C.J."/>
            <person name="Berry D.L."/>
            <person name="Dyhrman S.T."/>
            <person name="Wilhelm S.W."/>
            <person name="Salamov A."/>
            <person name="Lobanov A.V."/>
            <person name="Zhang Y."/>
            <person name="Collier J.L."/>
            <person name="Wurch L.L."/>
            <person name="Kustka A.B."/>
            <person name="Dill B.D."/>
            <person name="Shah M."/>
            <person name="VerBerkmoes N.C."/>
            <person name="Kuo A."/>
            <person name="Terry A."/>
            <person name="Pangilinan J."/>
            <person name="Lindquist E.A."/>
            <person name="Lucas S."/>
            <person name="Paulsen I.T."/>
            <person name="Hattenrath-Lehmann T.K."/>
            <person name="Talmage S.C."/>
            <person name="Walker E.A."/>
            <person name="Koch F."/>
            <person name="Burson A.M."/>
            <person name="Marcoval M.A."/>
            <person name="Tang Y.Z."/>
            <person name="Lecleir G.R."/>
            <person name="Coyne K.J."/>
            <person name="Berg G.M."/>
            <person name="Bertrand E.M."/>
            <person name="Saito M.A."/>
            <person name="Gladyshev V.N."/>
            <person name="Grigoriev I.V."/>
        </authorList>
    </citation>
    <scope>NUCLEOTIDE SEQUENCE [LARGE SCALE GENOMIC DNA]</scope>
    <source>
        <strain evidence="19">CCMP 1984</strain>
    </source>
</reference>
<comment type="similarity">
    <text evidence="3">Belongs to the poly(A) polymerase family.</text>
</comment>
<dbReference type="EC" id="2.7.7.19" evidence="4"/>
<dbReference type="Gene3D" id="1.10.1410.10">
    <property type="match status" value="1"/>
</dbReference>
<feature type="domain" description="Poly(A) polymerase central" evidence="16">
    <location>
        <begin position="225"/>
        <end position="374"/>
    </location>
</feature>
<dbReference type="GO" id="GO:0031123">
    <property type="term" value="P:RNA 3'-end processing"/>
    <property type="evidence" value="ECO:0007669"/>
    <property type="project" value="InterPro"/>
</dbReference>
<dbReference type="eggNOG" id="KOG2245">
    <property type="taxonomic scope" value="Eukaryota"/>
</dbReference>
<keyword evidence="10 13" id="KW-0460">Magnesium</keyword>
<dbReference type="InterPro" id="IPR007012">
    <property type="entry name" value="PolA_pol_cen_dom"/>
</dbReference>
<keyword evidence="11" id="KW-0539">Nucleus</keyword>
<protein>
    <recommendedName>
        <fullName evidence="4">polynucleotide adenylyltransferase</fullName>
        <ecNumber evidence="4">2.7.7.19</ecNumber>
    </recommendedName>
</protein>
<dbReference type="CDD" id="cd05402">
    <property type="entry name" value="NT_PAP_TUTase"/>
    <property type="match status" value="1"/>
</dbReference>
<dbReference type="EMBL" id="GL833129">
    <property type="protein sequence ID" value="EGB08017.1"/>
    <property type="molecule type" value="Genomic_DNA"/>
</dbReference>
<keyword evidence="5" id="KW-0507">mRNA processing</keyword>
<dbReference type="GO" id="GO:0006397">
    <property type="term" value="P:mRNA processing"/>
    <property type="evidence" value="ECO:0007669"/>
    <property type="project" value="UniProtKB-KW"/>
</dbReference>
<feature type="binding site" evidence="12">
    <location>
        <position position="234"/>
    </location>
    <ligand>
        <name>ATP</name>
        <dbReference type="ChEBI" id="CHEBI:30616"/>
    </ligand>
</feature>
<dbReference type="Gene3D" id="3.30.70.590">
    <property type="entry name" value="Poly(A) polymerase predicted RNA binding domain"/>
    <property type="match status" value="1"/>
</dbReference>
<dbReference type="Gene3D" id="3.30.460.10">
    <property type="entry name" value="Beta Polymerase, domain 2"/>
    <property type="match status" value="1"/>
</dbReference>
<evidence type="ECO:0000259" key="17">
    <source>
        <dbReference type="Pfam" id="PF20750"/>
    </source>
</evidence>
<dbReference type="FunFam" id="1.10.1410.10:FF:000001">
    <property type="entry name" value="Putative poly(A) polymerase gamma"/>
    <property type="match status" value="1"/>
</dbReference>
<name>F0YAE0_AURAN</name>
<keyword evidence="14" id="KW-0812">Transmembrane</keyword>
<feature type="binding site" evidence="12">
    <location>
        <begin position="252"/>
        <end position="253"/>
    </location>
    <ligand>
        <name>ATP</name>
        <dbReference type="ChEBI" id="CHEBI:30616"/>
    </ligand>
</feature>
<dbReference type="SUPFAM" id="SSF55003">
    <property type="entry name" value="PAP/Archaeal CCA-adding enzyme, C-terminal domain"/>
    <property type="match status" value="1"/>
</dbReference>
<dbReference type="GO" id="GO:0003723">
    <property type="term" value="F:RNA binding"/>
    <property type="evidence" value="ECO:0007669"/>
    <property type="project" value="InterPro"/>
</dbReference>
<feature type="binding site" evidence="13">
    <location>
        <position position="173"/>
    </location>
    <ligand>
        <name>Mg(2+)</name>
        <dbReference type="ChEBI" id="CHEBI:18420"/>
        <label>2</label>
        <note>catalytic</note>
    </ligand>
</feature>
<dbReference type="InterPro" id="IPR014492">
    <property type="entry name" value="PolyA_polymerase"/>
</dbReference>
<dbReference type="GO" id="GO:1990817">
    <property type="term" value="F:poly(A) RNA polymerase activity"/>
    <property type="evidence" value="ECO:0007669"/>
    <property type="project" value="UniProtKB-EC"/>
</dbReference>
<feature type="non-terminal residue" evidence="18">
    <location>
        <position position="449"/>
    </location>
</feature>
<evidence type="ECO:0000256" key="8">
    <source>
        <dbReference type="ARBA" id="ARBA00022741"/>
    </source>
</evidence>
<dbReference type="AlphaFoldDB" id="F0YAE0"/>
<evidence type="ECO:0000259" key="16">
    <source>
        <dbReference type="Pfam" id="PF04928"/>
    </source>
</evidence>
<feature type="binding site" evidence="13">
    <location>
        <position position="117"/>
    </location>
    <ligand>
        <name>Mg(2+)</name>
        <dbReference type="ChEBI" id="CHEBI:18420"/>
        <label>1</label>
        <note>catalytic</note>
    </ligand>
</feature>
<accession>F0YAE0</accession>
<dbReference type="GO" id="GO:0046872">
    <property type="term" value="F:metal ion binding"/>
    <property type="evidence" value="ECO:0007669"/>
    <property type="project" value="UniProtKB-KW"/>
</dbReference>
<evidence type="ECO:0000256" key="6">
    <source>
        <dbReference type="ARBA" id="ARBA00022679"/>
    </source>
</evidence>
<comment type="cofactor">
    <cofactor evidence="1">
        <name>Mn(2+)</name>
        <dbReference type="ChEBI" id="CHEBI:29035"/>
    </cofactor>
</comment>
<dbReference type="InterPro" id="IPR043519">
    <property type="entry name" value="NT_sf"/>
</dbReference>
<evidence type="ECO:0000256" key="5">
    <source>
        <dbReference type="ARBA" id="ARBA00022664"/>
    </source>
</evidence>
<dbReference type="Proteomes" id="UP000002729">
    <property type="component" value="Unassembled WGS sequence"/>
</dbReference>
<dbReference type="OMA" id="PAYPAMC"/>
<feature type="binding site" evidence="12">
    <location>
        <begin position="117"/>
        <end position="119"/>
    </location>
    <ligand>
        <name>ATP</name>
        <dbReference type="ChEBI" id="CHEBI:30616"/>
    </ligand>
</feature>
<sequence length="449" mass="48659">MTASSSEAPKAHLGVTPPINTDMPAEHDAAASEALVHTLRELGVYESDAGKAVRTGVLDRLRAIADAWCENEWALAIAERACDGADCERALAASAPPRCELRTFGSVRLDVHTPDADIDVVLVAPRHCTRRAFFDTLVAALEGDAHIGAGGVMAVRDAYTPVVKLRVGATDVDLLFAPLACDELPEPLDVMDDAVLEGLDEAAIRSLNGARVAEMLLSLVPDPAVFRVALRAVKRWARCKGLYSNVLGLLGGVNCAILAAFVCQRYPNAAPSTVVGRFFRIFDGWDWPNPVLIAAPGAPPSSAGDESVASRYAAWNPRLNPRDRAHLAPIVTPAHPTMNSSYNVGAPQLRAIKDELSKGLETTRRVEKLAAHWRADESPTGDRAADLRDAWRRLFAPSDFFARHRHYVQVDVSAADDAGLRKWNAWCESRLRNLVVALDTPGYVRARPH</sequence>
<dbReference type="Pfam" id="PF20750">
    <property type="entry name" value="PAP_NTPase"/>
    <property type="match status" value="1"/>
</dbReference>
<comment type="subcellular location">
    <subcellularLocation>
        <location evidence="2">Nucleus</location>
    </subcellularLocation>
</comment>
<evidence type="ECO:0000256" key="12">
    <source>
        <dbReference type="PIRSR" id="PIRSR018425-1"/>
    </source>
</evidence>
<keyword evidence="19" id="KW-1185">Reference proteome</keyword>
<dbReference type="PIRSF" id="PIRSF018425">
    <property type="entry name" value="PolyA_polymerase"/>
    <property type="match status" value="1"/>
</dbReference>
<evidence type="ECO:0000256" key="10">
    <source>
        <dbReference type="ARBA" id="ARBA00022842"/>
    </source>
</evidence>
<organism evidence="19">
    <name type="scientific">Aureococcus anophagefferens</name>
    <name type="common">Harmful bloom alga</name>
    <dbReference type="NCBI Taxonomy" id="44056"/>
    <lineage>
        <taxon>Eukaryota</taxon>
        <taxon>Sar</taxon>
        <taxon>Stramenopiles</taxon>
        <taxon>Ochrophyta</taxon>
        <taxon>Pelagophyceae</taxon>
        <taxon>Pelagomonadales</taxon>
        <taxon>Pelagomonadaceae</taxon>
        <taxon>Aureococcus</taxon>
    </lineage>
</organism>
<evidence type="ECO:0000259" key="15">
    <source>
        <dbReference type="Pfam" id="PF04926"/>
    </source>
</evidence>
<dbReference type="PANTHER" id="PTHR10682">
    <property type="entry name" value="POLY A POLYMERASE"/>
    <property type="match status" value="1"/>
</dbReference>
<keyword evidence="14" id="KW-1133">Transmembrane helix</keyword>
<feature type="binding site" evidence="13">
    <location>
        <position position="119"/>
    </location>
    <ligand>
        <name>Mg(2+)</name>
        <dbReference type="ChEBI" id="CHEBI:18420"/>
        <label>2</label>
        <note>catalytic</note>
    </ligand>
</feature>
<comment type="cofactor">
    <cofactor evidence="13">
        <name>Mg(2+)</name>
        <dbReference type="ChEBI" id="CHEBI:18420"/>
    </cofactor>
    <text evidence="13">Binds 2 magnesium ions. Also active with manganese.</text>
</comment>
<dbReference type="Pfam" id="PF04928">
    <property type="entry name" value="PAP_central"/>
    <property type="match status" value="1"/>
</dbReference>
<dbReference type="OrthoDB" id="412748at2759"/>
<evidence type="ECO:0000256" key="14">
    <source>
        <dbReference type="SAM" id="Phobius"/>
    </source>
</evidence>
<feature type="domain" description="Poly(A) polymerase RNA-binding" evidence="15">
    <location>
        <begin position="399"/>
        <end position="440"/>
    </location>
</feature>
<feature type="binding site" evidence="13">
    <location>
        <position position="119"/>
    </location>
    <ligand>
        <name>Mg(2+)</name>
        <dbReference type="ChEBI" id="CHEBI:18420"/>
        <label>1</label>
        <note>catalytic</note>
    </ligand>
</feature>
<gene>
    <name evidence="18" type="ORF">AURANDRAFT_27130</name>
</gene>
<evidence type="ECO:0000256" key="11">
    <source>
        <dbReference type="ARBA" id="ARBA00023242"/>
    </source>
</evidence>
<feature type="binding site" evidence="12">
    <location>
        <position position="113"/>
    </location>
    <ligand>
        <name>ATP</name>
        <dbReference type="ChEBI" id="CHEBI:30616"/>
    </ligand>
</feature>
<feature type="binding site" evidence="12">
    <location>
        <begin position="104"/>
        <end position="106"/>
    </location>
    <ligand>
        <name>ATP</name>
        <dbReference type="ChEBI" id="CHEBI:30616"/>
    </ligand>
</feature>
<feature type="binding site" evidence="12">
    <location>
        <position position="173"/>
    </location>
    <ligand>
        <name>ATP</name>
        <dbReference type="ChEBI" id="CHEBI:30616"/>
    </ligand>
</feature>
<dbReference type="InterPro" id="IPR007010">
    <property type="entry name" value="PolA_pol_RNA-bd_dom"/>
</dbReference>
<keyword evidence="7 13" id="KW-0479">Metal-binding</keyword>
<dbReference type="FunCoup" id="F0YAE0">
    <property type="interactions" value="302"/>
</dbReference>
<evidence type="ECO:0000256" key="1">
    <source>
        <dbReference type="ARBA" id="ARBA00001936"/>
    </source>
</evidence>
<keyword evidence="14" id="KW-0472">Membrane</keyword>
<keyword evidence="6" id="KW-0808">Transferase</keyword>
<evidence type="ECO:0000256" key="13">
    <source>
        <dbReference type="PIRSR" id="PIRSR018425-2"/>
    </source>
</evidence>
<feature type="binding site" evidence="12">
    <location>
        <position position="243"/>
    </location>
    <ligand>
        <name>ATP</name>
        <dbReference type="ChEBI" id="CHEBI:30616"/>
    </ligand>
</feature>
<feature type="transmembrane region" description="Helical" evidence="14">
    <location>
        <begin position="242"/>
        <end position="262"/>
    </location>
</feature>
<dbReference type="SUPFAM" id="SSF81301">
    <property type="entry name" value="Nucleotidyltransferase"/>
    <property type="match status" value="1"/>
</dbReference>
<proteinExistence type="inferred from homology"/>
<evidence type="ECO:0000256" key="4">
    <source>
        <dbReference type="ARBA" id="ARBA00012388"/>
    </source>
</evidence>
<dbReference type="SUPFAM" id="SSF81631">
    <property type="entry name" value="PAP/OAS1 substrate-binding domain"/>
    <property type="match status" value="1"/>
</dbReference>
<dbReference type="InParanoid" id="F0YAE0"/>
<evidence type="ECO:0000256" key="7">
    <source>
        <dbReference type="ARBA" id="ARBA00022723"/>
    </source>
</evidence>
<keyword evidence="8 12" id="KW-0547">Nucleotide-binding</keyword>
<dbReference type="RefSeq" id="XP_009037379.1">
    <property type="nucleotide sequence ID" value="XM_009039131.1"/>
</dbReference>
<feature type="binding site" evidence="13">
    <location>
        <position position="117"/>
    </location>
    <ligand>
        <name>Mg(2+)</name>
        <dbReference type="ChEBI" id="CHEBI:18420"/>
        <label>2</label>
        <note>catalytic</note>
    </ligand>
</feature>
<evidence type="ECO:0000256" key="3">
    <source>
        <dbReference type="ARBA" id="ARBA00010912"/>
    </source>
</evidence>
<evidence type="ECO:0000313" key="18">
    <source>
        <dbReference type="EMBL" id="EGB08017.1"/>
    </source>
</evidence>
<evidence type="ECO:0000313" key="19">
    <source>
        <dbReference type="Proteomes" id="UP000002729"/>
    </source>
</evidence>
<dbReference type="PANTHER" id="PTHR10682:SF10">
    <property type="entry name" value="POLYNUCLEOTIDE ADENYLYLTRANSFERASE"/>
    <property type="match status" value="1"/>
</dbReference>
<evidence type="ECO:0000256" key="9">
    <source>
        <dbReference type="ARBA" id="ARBA00022840"/>
    </source>
</evidence>
<keyword evidence="9 12" id="KW-0067">ATP-binding</keyword>
<feature type="domain" description="Poly(A) polymerase nucleotidyltransferase" evidence="17">
    <location>
        <begin position="14"/>
        <end position="220"/>
    </location>
</feature>
<dbReference type="InterPro" id="IPR048840">
    <property type="entry name" value="PolA_pol_NTPase"/>
</dbReference>
<dbReference type="InterPro" id="IPR011068">
    <property type="entry name" value="NuclTrfase_I-like_C"/>
</dbReference>
<dbReference type="Pfam" id="PF04926">
    <property type="entry name" value="PAP_RNA-bind"/>
    <property type="match status" value="1"/>
</dbReference>
<dbReference type="GO" id="GO:0005524">
    <property type="term" value="F:ATP binding"/>
    <property type="evidence" value="ECO:0007669"/>
    <property type="project" value="UniProtKB-KW"/>
</dbReference>
<evidence type="ECO:0000256" key="2">
    <source>
        <dbReference type="ARBA" id="ARBA00004123"/>
    </source>
</evidence>
<dbReference type="GeneID" id="20220307"/>
<dbReference type="GO" id="GO:0005634">
    <property type="term" value="C:nucleus"/>
    <property type="evidence" value="ECO:0007669"/>
    <property type="project" value="UniProtKB-SubCell"/>
</dbReference>